<gene>
    <name evidence="7" type="ORF">MGAL_10B033669</name>
</gene>
<evidence type="ECO:0000256" key="1">
    <source>
        <dbReference type="ARBA" id="ARBA00022723"/>
    </source>
</evidence>
<dbReference type="PANTHER" id="PTHR24409">
    <property type="entry name" value="ZINC FINGER PROTEIN 142"/>
    <property type="match status" value="1"/>
</dbReference>
<evidence type="ECO:0000313" key="7">
    <source>
        <dbReference type="EMBL" id="VDI77018.1"/>
    </source>
</evidence>
<dbReference type="Pfam" id="PF00096">
    <property type="entry name" value="zf-C2H2"/>
    <property type="match status" value="2"/>
</dbReference>
<protein>
    <recommendedName>
        <fullName evidence="6">C2H2-type domain-containing protein</fullName>
    </recommendedName>
</protein>
<evidence type="ECO:0000256" key="3">
    <source>
        <dbReference type="ARBA" id="ARBA00022771"/>
    </source>
</evidence>
<dbReference type="AlphaFoldDB" id="A0A8B6HCY4"/>
<dbReference type="Proteomes" id="UP000596742">
    <property type="component" value="Unassembled WGS sequence"/>
</dbReference>
<dbReference type="InterPro" id="IPR036236">
    <property type="entry name" value="Znf_C2H2_sf"/>
</dbReference>
<keyword evidence="4" id="KW-0862">Zinc</keyword>
<evidence type="ECO:0000259" key="6">
    <source>
        <dbReference type="PROSITE" id="PS50157"/>
    </source>
</evidence>
<dbReference type="OrthoDB" id="6288030at2759"/>
<dbReference type="InterPro" id="IPR013087">
    <property type="entry name" value="Znf_C2H2_type"/>
</dbReference>
<dbReference type="GO" id="GO:0008270">
    <property type="term" value="F:zinc ion binding"/>
    <property type="evidence" value="ECO:0007669"/>
    <property type="project" value="UniProtKB-KW"/>
</dbReference>
<dbReference type="GO" id="GO:0005634">
    <property type="term" value="C:nucleus"/>
    <property type="evidence" value="ECO:0007669"/>
    <property type="project" value="TreeGrafter"/>
</dbReference>
<proteinExistence type="predicted"/>
<evidence type="ECO:0000256" key="5">
    <source>
        <dbReference type="PROSITE-ProRule" id="PRU00042"/>
    </source>
</evidence>
<dbReference type="EMBL" id="UYJE01009813">
    <property type="protein sequence ID" value="VDI77018.1"/>
    <property type="molecule type" value="Genomic_DNA"/>
</dbReference>
<dbReference type="Gene3D" id="3.30.160.60">
    <property type="entry name" value="Classic Zinc Finger"/>
    <property type="match status" value="2"/>
</dbReference>
<reference evidence="7" key="1">
    <citation type="submission" date="2018-11" db="EMBL/GenBank/DDBJ databases">
        <authorList>
            <person name="Alioto T."/>
            <person name="Alioto T."/>
        </authorList>
    </citation>
    <scope>NUCLEOTIDE SEQUENCE</scope>
</reference>
<feature type="domain" description="C2H2-type" evidence="6">
    <location>
        <begin position="49"/>
        <end position="71"/>
    </location>
</feature>
<keyword evidence="1" id="KW-0479">Metal-binding</keyword>
<evidence type="ECO:0000313" key="8">
    <source>
        <dbReference type="Proteomes" id="UP000596742"/>
    </source>
</evidence>
<keyword evidence="8" id="KW-1185">Reference proteome</keyword>
<sequence>MAHRGVHTNDLHFNESDDGMLVKAAIEVENKIKRKKSCAENVDVKRPKLNCDICGKTFKYNRNLTRHINSHFIRIQCLVCGKLFTQKHNLVKHGNKCSGQRTINKQDKQLSKQLTCRHCDVSFDDVDSFFTHVANHHPLNQTGGRMPKTEQPVVSQIKRKRFRFKKSAINKSVNRVDLMPIGDEKYDLLRFLANTKTDVEEIIVSQQKKQKNDKMNESNDHNLNEAFQTINRVMEEFINKGSNWILNKVICLEAHTLPYSPIAGSNYMELPYKIKATGGIINIRNAD</sequence>
<keyword evidence="3 5" id="KW-0863">Zinc-finger</keyword>
<dbReference type="PROSITE" id="PS00028">
    <property type="entry name" value="ZINC_FINGER_C2H2_1"/>
    <property type="match status" value="1"/>
</dbReference>
<dbReference type="PANTHER" id="PTHR24409:SF295">
    <property type="entry name" value="AZ2-RELATED"/>
    <property type="match status" value="1"/>
</dbReference>
<feature type="domain" description="C2H2-type" evidence="6">
    <location>
        <begin position="75"/>
        <end position="102"/>
    </location>
</feature>
<keyword evidence="2" id="KW-0677">Repeat</keyword>
<organism evidence="7 8">
    <name type="scientific">Mytilus galloprovincialis</name>
    <name type="common">Mediterranean mussel</name>
    <dbReference type="NCBI Taxonomy" id="29158"/>
    <lineage>
        <taxon>Eukaryota</taxon>
        <taxon>Metazoa</taxon>
        <taxon>Spiralia</taxon>
        <taxon>Lophotrochozoa</taxon>
        <taxon>Mollusca</taxon>
        <taxon>Bivalvia</taxon>
        <taxon>Autobranchia</taxon>
        <taxon>Pteriomorphia</taxon>
        <taxon>Mytilida</taxon>
        <taxon>Mytiloidea</taxon>
        <taxon>Mytilidae</taxon>
        <taxon>Mytilinae</taxon>
        <taxon>Mytilus</taxon>
    </lineage>
</organism>
<accession>A0A8B6HCY4</accession>
<dbReference type="GO" id="GO:0000981">
    <property type="term" value="F:DNA-binding transcription factor activity, RNA polymerase II-specific"/>
    <property type="evidence" value="ECO:0007669"/>
    <property type="project" value="TreeGrafter"/>
</dbReference>
<evidence type="ECO:0000256" key="2">
    <source>
        <dbReference type="ARBA" id="ARBA00022737"/>
    </source>
</evidence>
<dbReference type="SMART" id="SM00355">
    <property type="entry name" value="ZnF_C2H2"/>
    <property type="match status" value="3"/>
</dbReference>
<dbReference type="PROSITE" id="PS50157">
    <property type="entry name" value="ZINC_FINGER_C2H2_2"/>
    <property type="match status" value="2"/>
</dbReference>
<name>A0A8B6HCY4_MYTGA</name>
<evidence type="ECO:0000256" key="4">
    <source>
        <dbReference type="ARBA" id="ARBA00022833"/>
    </source>
</evidence>
<dbReference type="GO" id="GO:0000977">
    <property type="term" value="F:RNA polymerase II transcription regulatory region sequence-specific DNA binding"/>
    <property type="evidence" value="ECO:0007669"/>
    <property type="project" value="TreeGrafter"/>
</dbReference>
<comment type="caution">
    <text evidence="7">The sequence shown here is derived from an EMBL/GenBank/DDBJ whole genome shotgun (WGS) entry which is preliminary data.</text>
</comment>
<dbReference type="SUPFAM" id="SSF57667">
    <property type="entry name" value="beta-beta-alpha zinc fingers"/>
    <property type="match status" value="1"/>
</dbReference>